<dbReference type="GO" id="GO:0016740">
    <property type="term" value="F:transferase activity"/>
    <property type="evidence" value="ECO:0007669"/>
    <property type="project" value="UniProtKB-KW"/>
</dbReference>
<dbReference type="EMBL" id="ABLK01000165">
    <property type="protein sequence ID" value="EDT39804.1"/>
    <property type="molecule type" value="Genomic_DNA"/>
</dbReference>
<proteinExistence type="predicted"/>
<keyword evidence="1" id="KW-1133">Transmembrane helix</keyword>
<accession>B1T9G6</accession>
<reference evidence="2 3" key="1">
    <citation type="submission" date="2008-03" db="EMBL/GenBank/DDBJ databases">
        <title>Sequencing of the draft genome and assembly of Burkholderia ambifaria MEX-5.</title>
        <authorList>
            <consortium name="US DOE Joint Genome Institute (JGI-PGF)"/>
            <person name="Copeland A."/>
            <person name="Lucas S."/>
            <person name="Lapidus A."/>
            <person name="Glavina del Rio T."/>
            <person name="Dalin E."/>
            <person name="Tice H."/>
            <person name="Bruce D."/>
            <person name="Goodwin L."/>
            <person name="Pitluck S."/>
            <person name="Larimer F."/>
            <person name="Land M.L."/>
            <person name="Hauser L."/>
            <person name="Tiedje J."/>
            <person name="Richardson P."/>
        </authorList>
    </citation>
    <scope>NUCLEOTIDE SEQUENCE [LARGE SCALE GENOMIC DNA]</scope>
    <source>
        <strain evidence="2 3">MEX-5</strain>
    </source>
</reference>
<evidence type="ECO:0000313" key="3">
    <source>
        <dbReference type="Proteomes" id="UP000004814"/>
    </source>
</evidence>
<feature type="transmembrane region" description="Helical" evidence="1">
    <location>
        <begin position="72"/>
        <end position="92"/>
    </location>
</feature>
<dbReference type="Proteomes" id="UP000004814">
    <property type="component" value="Unassembled WGS sequence"/>
</dbReference>
<keyword evidence="1" id="KW-0812">Transmembrane</keyword>
<protein>
    <submittedName>
        <fullName evidence="2">CDP-alcohol phosphatidyltransferase</fullName>
    </submittedName>
</protein>
<keyword evidence="2" id="KW-0808">Transferase</keyword>
<evidence type="ECO:0000256" key="1">
    <source>
        <dbReference type="SAM" id="Phobius"/>
    </source>
</evidence>
<comment type="caution">
    <text evidence="2">The sequence shown here is derived from an EMBL/GenBank/DDBJ whole genome shotgun (WGS) entry which is preliminary data.</text>
</comment>
<name>B1T9G6_9BURK</name>
<sequence length="114" mass="11975">MGLGIVAQGGQMAASPVLLGALAGAAVALIFFLRMRIESVAGKAGTKQAFAGGFETEDVLYLLPLVTLTDSVQPFLLAASIGAPMFAAWVVLDWWRIVRRGNAPQNSTEIQASK</sequence>
<keyword evidence="1" id="KW-0472">Membrane</keyword>
<organism evidence="2 3">
    <name type="scientific">Burkholderia ambifaria MEX-5</name>
    <dbReference type="NCBI Taxonomy" id="396597"/>
    <lineage>
        <taxon>Bacteria</taxon>
        <taxon>Pseudomonadati</taxon>
        <taxon>Pseudomonadota</taxon>
        <taxon>Betaproteobacteria</taxon>
        <taxon>Burkholderiales</taxon>
        <taxon>Burkholderiaceae</taxon>
        <taxon>Burkholderia</taxon>
        <taxon>Burkholderia cepacia complex</taxon>
    </lineage>
</organism>
<gene>
    <name evidence="2" type="ORF">BamMEX5DRAFT_4432</name>
</gene>
<dbReference type="PATRIC" id="fig|396597.7.peg.3379"/>
<dbReference type="AlphaFoldDB" id="B1T9G6"/>
<evidence type="ECO:0000313" key="2">
    <source>
        <dbReference type="EMBL" id="EDT39804.1"/>
    </source>
</evidence>
<feature type="transmembrane region" description="Helical" evidence="1">
    <location>
        <begin position="12"/>
        <end position="33"/>
    </location>
</feature>